<dbReference type="PRINTS" id="PR01036">
    <property type="entry name" value="TCRTETB"/>
</dbReference>
<dbReference type="Pfam" id="PF07690">
    <property type="entry name" value="MFS_1"/>
    <property type="match status" value="1"/>
</dbReference>
<feature type="domain" description="Major facilitator superfamily (MFS) profile" evidence="9">
    <location>
        <begin position="12"/>
        <end position="389"/>
    </location>
</feature>
<feature type="transmembrane region" description="Helical" evidence="8">
    <location>
        <begin position="301"/>
        <end position="319"/>
    </location>
</feature>
<sequence>MIKSGTWEWWRITGALCLGSIMIFANLYVTQPLMPLLANEFSISPLKASYTLTSATLSLGLSLVFFGVISDALGRRWLILTSSFCAVLTTALVTLVDNYEWLIALRIIQGVCLGGLPAVAVAYMAEEFEPKALISAIGLYVAANSLGGISGRLLGGFFAEFLSWSHTFGAVAMLSIGLWLILAILLPKQKHYTAKSFKLKGVGSDLFNHLKNTKLLPAYLLGGFNFFIFVNQFSFITFVLEAEPYHLSTKFLGALFLTYLAGTVASAISGKFGNRFGQPSCMAAGCILLMIGTGITLSESLYLIILGFLISSFGFFFAHSNASSWVSQTATHSKASASSLYLLFYYVGASTGGLYLNIFWQWNAWVGVVIGSLIMLSVTLALALYLKLGTKHAANWGEKMLANSE</sequence>
<evidence type="ECO:0000256" key="4">
    <source>
        <dbReference type="ARBA" id="ARBA00022475"/>
    </source>
</evidence>
<dbReference type="PANTHER" id="PTHR43271:SF1">
    <property type="entry name" value="INNER MEMBRANE TRANSPORT PROTEIN YNFM"/>
    <property type="match status" value="1"/>
</dbReference>
<keyword evidence="3" id="KW-0813">Transport</keyword>
<protein>
    <submittedName>
        <fullName evidence="10">MFS transporter</fullName>
    </submittedName>
</protein>
<dbReference type="CDD" id="cd17324">
    <property type="entry name" value="MFS_NepI_like"/>
    <property type="match status" value="1"/>
</dbReference>
<feature type="transmembrane region" description="Helical" evidence="8">
    <location>
        <begin position="251"/>
        <end position="269"/>
    </location>
</feature>
<keyword evidence="4" id="KW-1003">Cell membrane</keyword>
<evidence type="ECO:0000256" key="8">
    <source>
        <dbReference type="SAM" id="Phobius"/>
    </source>
</evidence>
<dbReference type="PANTHER" id="PTHR43271">
    <property type="entry name" value="BLL2771 PROTEIN"/>
    <property type="match status" value="1"/>
</dbReference>
<dbReference type="InterPro" id="IPR036259">
    <property type="entry name" value="MFS_trans_sf"/>
</dbReference>
<feature type="transmembrane region" description="Helical" evidence="8">
    <location>
        <begin position="12"/>
        <end position="29"/>
    </location>
</feature>
<evidence type="ECO:0000256" key="1">
    <source>
        <dbReference type="ARBA" id="ARBA00004651"/>
    </source>
</evidence>
<evidence type="ECO:0000256" key="5">
    <source>
        <dbReference type="ARBA" id="ARBA00022692"/>
    </source>
</evidence>
<dbReference type="EMBL" id="BAABWN010000008">
    <property type="protein sequence ID" value="GAA6168700.1"/>
    <property type="molecule type" value="Genomic_DNA"/>
</dbReference>
<evidence type="ECO:0000313" key="10">
    <source>
        <dbReference type="EMBL" id="GAA6168700.1"/>
    </source>
</evidence>
<feature type="transmembrane region" description="Helical" evidence="8">
    <location>
        <begin position="49"/>
        <end position="70"/>
    </location>
</feature>
<reference evidence="10 11" key="1">
    <citation type="submission" date="2024-04" db="EMBL/GenBank/DDBJ databases">
        <title>Draft genome sequence of Sessilibacter corallicola NBRC 116591.</title>
        <authorList>
            <person name="Miyakawa T."/>
            <person name="Kusuya Y."/>
            <person name="Miura T."/>
        </authorList>
    </citation>
    <scope>NUCLEOTIDE SEQUENCE [LARGE SCALE GENOMIC DNA]</scope>
    <source>
        <strain evidence="10 11">KU-00831-HH</strain>
    </source>
</reference>
<comment type="subcellular location">
    <subcellularLocation>
        <location evidence="1">Cell membrane</location>
        <topology evidence="1">Multi-pass membrane protein</topology>
    </subcellularLocation>
</comment>
<feature type="transmembrane region" description="Helical" evidence="8">
    <location>
        <begin position="364"/>
        <end position="386"/>
    </location>
</feature>
<evidence type="ECO:0000256" key="6">
    <source>
        <dbReference type="ARBA" id="ARBA00022989"/>
    </source>
</evidence>
<name>A0ABQ0AAL8_9GAMM</name>
<evidence type="ECO:0000256" key="3">
    <source>
        <dbReference type="ARBA" id="ARBA00022448"/>
    </source>
</evidence>
<evidence type="ECO:0000256" key="7">
    <source>
        <dbReference type="ARBA" id="ARBA00023136"/>
    </source>
</evidence>
<dbReference type="PROSITE" id="PS50850">
    <property type="entry name" value="MFS"/>
    <property type="match status" value="1"/>
</dbReference>
<feature type="transmembrane region" description="Helical" evidence="8">
    <location>
        <begin position="164"/>
        <end position="186"/>
    </location>
</feature>
<feature type="transmembrane region" description="Helical" evidence="8">
    <location>
        <begin position="218"/>
        <end position="239"/>
    </location>
</feature>
<dbReference type="Gene3D" id="1.20.1250.20">
    <property type="entry name" value="MFS general substrate transporter like domains"/>
    <property type="match status" value="1"/>
</dbReference>
<dbReference type="Proteomes" id="UP001465153">
    <property type="component" value="Unassembled WGS sequence"/>
</dbReference>
<keyword evidence="6 8" id="KW-1133">Transmembrane helix</keyword>
<feature type="transmembrane region" description="Helical" evidence="8">
    <location>
        <begin position="276"/>
        <end position="295"/>
    </location>
</feature>
<keyword evidence="5 8" id="KW-0812">Transmembrane</keyword>
<dbReference type="RefSeq" id="WP_353303452.1">
    <property type="nucleotide sequence ID" value="NZ_BAABWN010000008.1"/>
</dbReference>
<evidence type="ECO:0000256" key="2">
    <source>
        <dbReference type="ARBA" id="ARBA00008335"/>
    </source>
</evidence>
<organism evidence="10 11">
    <name type="scientific">Sessilibacter corallicola</name>
    <dbReference type="NCBI Taxonomy" id="2904075"/>
    <lineage>
        <taxon>Bacteria</taxon>
        <taxon>Pseudomonadati</taxon>
        <taxon>Pseudomonadota</taxon>
        <taxon>Gammaproteobacteria</taxon>
        <taxon>Cellvibrionales</taxon>
        <taxon>Cellvibrionaceae</taxon>
        <taxon>Sessilibacter</taxon>
    </lineage>
</organism>
<feature type="transmembrane region" description="Helical" evidence="8">
    <location>
        <begin position="77"/>
        <end position="96"/>
    </location>
</feature>
<dbReference type="InterPro" id="IPR011701">
    <property type="entry name" value="MFS"/>
</dbReference>
<gene>
    <name evidence="10" type="ORF">NBRC116591_25110</name>
</gene>
<feature type="transmembrane region" description="Helical" evidence="8">
    <location>
        <begin position="137"/>
        <end position="158"/>
    </location>
</feature>
<dbReference type="SUPFAM" id="SSF103473">
    <property type="entry name" value="MFS general substrate transporter"/>
    <property type="match status" value="1"/>
</dbReference>
<evidence type="ECO:0000259" key="9">
    <source>
        <dbReference type="PROSITE" id="PS50850"/>
    </source>
</evidence>
<feature type="transmembrane region" description="Helical" evidence="8">
    <location>
        <begin position="340"/>
        <end position="358"/>
    </location>
</feature>
<keyword evidence="7 8" id="KW-0472">Membrane</keyword>
<comment type="similarity">
    <text evidence="2">Belongs to the major facilitator superfamily.</text>
</comment>
<accession>A0ABQ0AAL8</accession>
<dbReference type="InterPro" id="IPR020846">
    <property type="entry name" value="MFS_dom"/>
</dbReference>
<comment type="caution">
    <text evidence="10">The sequence shown here is derived from an EMBL/GenBank/DDBJ whole genome shotgun (WGS) entry which is preliminary data.</text>
</comment>
<keyword evidence="11" id="KW-1185">Reference proteome</keyword>
<feature type="transmembrane region" description="Helical" evidence="8">
    <location>
        <begin position="102"/>
        <end position="125"/>
    </location>
</feature>
<proteinExistence type="inferred from homology"/>
<evidence type="ECO:0000313" key="11">
    <source>
        <dbReference type="Proteomes" id="UP001465153"/>
    </source>
</evidence>